<reference evidence="1 2" key="1">
    <citation type="submission" date="2021-06" db="EMBL/GenBank/DDBJ databases">
        <title>Caerostris extrusa draft genome.</title>
        <authorList>
            <person name="Kono N."/>
            <person name="Arakawa K."/>
        </authorList>
    </citation>
    <scope>NUCLEOTIDE SEQUENCE [LARGE SCALE GENOMIC DNA]</scope>
</reference>
<sequence>MENNSIQFSETVAETMLKVDHHSGQTARSLDESHAITLIAPEKFRTSKTVGALTDIQAVLPYGGTESRGDFIAHAGGRNLWHERHEKSKKEIYAASIPSMTSLSKG</sequence>
<dbReference type="AlphaFoldDB" id="A0AAV4QDT4"/>
<dbReference type="Proteomes" id="UP001054945">
    <property type="component" value="Unassembled WGS sequence"/>
</dbReference>
<evidence type="ECO:0000313" key="2">
    <source>
        <dbReference type="Proteomes" id="UP001054945"/>
    </source>
</evidence>
<name>A0AAV4QDT4_CAEEX</name>
<dbReference type="EMBL" id="BPLR01005959">
    <property type="protein sequence ID" value="GIY06444.1"/>
    <property type="molecule type" value="Genomic_DNA"/>
</dbReference>
<accession>A0AAV4QDT4</accession>
<evidence type="ECO:0000313" key="1">
    <source>
        <dbReference type="EMBL" id="GIY06444.1"/>
    </source>
</evidence>
<proteinExistence type="predicted"/>
<protein>
    <submittedName>
        <fullName evidence="1">Uncharacterized protein</fullName>
    </submittedName>
</protein>
<comment type="caution">
    <text evidence="1">The sequence shown here is derived from an EMBL/GenBank/DDBJ whole genome shotgun (WGS) entry which is preliminary data.</text>
</comment>
<keyword evidence="2" id="KW-1185">Reference proteome</keyword>
<organism evidence="1 2">
    <name type="scientific">Caerostris extrusa</name>
    <name type="common">Bark spider</name>
    <name type="synonym">Caerostris bankana</name>
    <dbReference type="NCBI Taxonomy" id="172846"/>
    <lineage>
        <taxon>Eukaryota</taxon>
        <taxon>Metazoa</taxon>
        <taxon>Ecdysozoa</taxon>
        <taxon>Arthropoda</taxon>
        <taxon>Chelicerata</taxon>
        <taxon>Arachnida</taxon>
        <taxon>Araneae</taxon>
        <taxon>Araneomorphae</taxon>
        <taxon>Entelegynae</taxon>
        <taxon>Araneoidea</taxon>
        <taxon>Araneidae</taxon>
        <taxon>Caerostris</taxon>
    </lineage>
</organism>
<gene>
    <name evidence="1" type="ORF">CEXT_605201</name>
</gene>